<dbReference type="InterPro" id="IPR006076">
    <property type="entry name" value="FAD-dep_OxRdtase"/>
</dbReference>
<keyword evidence="3" id="KW-1185">Reference proteome</keyword>
<dbReference type="STRING" id="7070.D6WK94"/>
<dbReference type="eggNOG" id="KOG2853">
    <property type="taxonomic scope" value="Eukaryota"/>
</dbReference>
<evidence type="ECO:0000259" key="1">
    <source>
        <dbReference type="Pfam" id="PF01266"/>
    </source>
</evidence>
<reference evidence="2 3" key="1">
    <citation type="journal article" date="2008" name="Nature">
        <title>The genome of the model beetle and pest Tribolium castaneum.</title>
        <authorList>
            <consortium name="Tribolium Genome Sequencing Consortium"/>
            <person name="Richards S."/>
            <person name="Gibbs R.A."/>
            <person name="Weinstock G.M."/>
            <person name="Brown S.J."/>
            <person name="Denell R."/>
            <person name="Beeman R.W."/>
            <person name="Gibbs R."/>
            <person name="Beeman R.W."/>
            <person name="Brown S.J."/>
            <person name="Bucher G."/>
            <person name="Friedrich M."/>
            <person name="Grimmelikhuijzen C.J."/>
            <person name="Klingler M."/>
            <person name="Lorenzen M."/>
            <person name="Richards S."/>
            <person name="Roth S."/>
            <person name="Schroder R."/>
            <person name="Tautz D."/>
            <person name="Zdobnov E.M."/>
            <person name="Muzny D."/>
            <person name="Gibbs R.A."/>
            <person name="Weinstock G.M."/>
            <person name="Attaway T."/>
            <person name="Bell S."/>
            <person name="Buhay C.J."/>
            <person name="Chandrabose M.N."/>
            <person name="Chavez D."/>
            <person name="Clerk-Blankenburg K.P."/>
            <person name="Cree A."/>
            <person name="Dao M."/>
            <person name="Davis C."/>
            <person name="Chacko J."/>
            <person name="Dinh H."/>
            <person name="Dugan-Rocha S."/>
            <person name="Fowler G."/>
            <person name="Garner T.T."/>
            <person name="Garnes J."/>
            <person name="Gnirke A."/>
            <person name="Hawes A."/>
            <person name="Hernandez J."/>
            <person name="Hines S."/>
            <person name="Holder M."/>
            <person name="Hume J."/>
            <person name="Jhangiani S.N."/>
            <person name="Joshi V."/>
            <person name="Khan Z.M."/>
            <person name="Jackson L."/>
            <person name="Kovar C."/>
            <person name="Kowis A."/>
            <person name="Lee S."/>
            <person name="Lewis L.R."/>
            <person name="Margolis J."/>
            <person name="Morgan M."/>
            <person name="Nazareth L.V."/>
            <person name="Nguyen N."/>
            <person name="Okwuonu G."/>
            <person name="Parker D."/>
            <person name="Richards S."/>
            <person name="Ruiz S.J."/>
            <person name="Santibanez J."/>
            <person name="Savard J."/>
            <person name="Scherer S.E."/>
            <person name="Schneider B."/>
            <person name="Sodergren E."/>
            <person name="Tautz D."/>
            <person name="Vattahil S."/>
            <person name="Villasana D."/>
            <person name="White C.S."/>
            <person name="Wright R."/>
            <person name="Park Y."/>
            <person name="Beeman R.W."/>
            <person name="Lord J."/>
            <person name="Oppert B."/>
            <person name="Lorenzen M."/>
            <person name="Brown S."/>
            <person name="Wang L."/>
            <person name="Savard J."/>
            <person name="Tautz D."/>
            <person name="Richards S."/>
            <person name="Weinstock G."/>
            <person name="Gibbs R.A."/>
            <person name="Liu Y."/>
            <person name="Worley K."/>
            <person name="Weinstock G."/>
            <person name="Elsik C.G."/>
            <person name="Reese J.T."/>
            <person name="Elhaik E."/>
            <person name="Landan G."/>
            <person name="Graur D."/>
            <person name="Arensburger P."/>
            <person name="Atkinson P."/>
            <person name="Beeman R.W."/>
            <person name="Beidler J."/>
            <person name="Brown S.J."/>
            <person name="Demuth J.P."/>
            <person name="Drury D.W."/>
            <person name="Du Y.Z."/>
            <person name="Fujiwara H."/>
            <person name="Lorenzen M."/>
            <person name="Maselli V."/>
            <person name="Osanai M."/>
            <person name="Park Y."/>
            <person name="Robertson H.M."/>
            <person name="Tu Z."/>
            <person name="Wang J.J."/>
            <person name="Wang S."/>
            <person name="Richards S."/>
            <person name="Song H."/>
            <person name="Zhang L."/>
            <person name="Sodergren E."/>
            <person name="Werner D."/>
            <person name="Stanke M."/>
            <person name="Morgenstern B."/>
            <person name="Solovyev V."/>
            <person name="Kosarev P."/>
            <person name="Brown G."/>
            <person name="Chen H.C."/>
            <person name="Ermolaeva O."/>
            <person name="Hlavina W."/>
            <person name="Kapustin Y."/>
            <person name="Kiryutin B."/>
            <person name="Kitts P."/>
            <person name="Maglott D."/>
            <person name="Pruitt K."/>
            <person name="Sapojnikov V."/>
            <person name="Souvorov A."/>
            <person name="Mackey A.J."/>
            <person name="Waterhouse R.M."/>
            <person name="Wyder S."/>
            <person name="Zdobnov E.M."/>
            <person name="Zdobnov E.M."/>
            <person name="Wyder S."/>
            <person name="Kriventseva E.V."/>
            <person name="Kadowaki T."/>
            <person name="Bork P."/>
            <person name="Aranda M."/>
            <person name="Bao R."/>
            <person name="Beermann A."/>
            <person name="Berns N."/>
            <person name="Bolognesi R."/>
            <person name="Bonneton F."/>
            <person name="Bopp D."/>
            <person name="Brown S.J."/>
            <person name="Bucher G."/>
            <person name="Butts T."/>
            <person name="Chaumot A."/>
            <person name="Denell R.E."/>
            <person name="Ferrier D.E."/>
            <person name="Friedrich M."/>
            <person name="Gordon C.M."/>
            <person name="Jindra M."/>
            <person name="Klingler M."/>
            <person name="Lan Q."/>
            <person name="Lattorff H.M."/>
            <person name="Laudet V."/>
            <person name="von Levetsow C."/>
            <person name="Liu Z."/>
            <person name="Lutz R."/>
            <person name="Lynch J.A."/>
            <person name="da Fonseca R.N."/>
            <person name="Posnien N."/>
            <person name="Reuter R."/>
            <person name="Roth S."/>
            <person name="Savard J."/>
            <person name="Schinko J.B."/>
            <person name="Schmitt C."/>
            <person name="Schoppmeier M."/>
            <person name="Schroder R."/>
            <person name="Shippy T.D."/>
            <person name="Simonnet F."/>
            <person name="Marques-Souza H."/>
            <person name="Tautz D."/>
            <person name="Tomoyasu Y."/>
            <person name="Trauner J."/>
            <person name="Van der Zee M."/>
            <person name="Vervoort M."/>
            <person name="Wittkopp N."/>
            <person name="Wimmer E.A."/>
            <person name="Yang X."/>
            <person name="Jones A.K."/>
            <person name="Sattelle D.B."/>
            <person name="Ebert P.R."/>
            <person name="Nelson D."/>
            <person name="Scott J.G."/>
            <person name="Beeman R.W."/>
            <person name="Muthukrishnan S."/>
            <person name="Kramer K.J."/>
            <person name="Arakane Y."/>
            <person name="Beeman R.W."/>
            <person name="Zhu Q."/>
            <person name="Hogenkamp D."/>
            <person name="Dixit R."/>
            <person name="Oppert B."/>
            <person name="Jiang H."/>
            <person name="Zou Z."/>
            <person name="Marshall J."/>
            <person name="Elpidina E."/>
            <person name="Vinokurov K."/>
            <person name="Oppert C."/>
            <person name="Zou Z."/>
            <person name="Evans J."/>
            <person name="Lu Z."/>
            <person name="Zhao P."/>
            <person name="Sumathipala N."/>
            <person name="Altincicek B."/>
            <person name="Vilcinskas A."/>
            <person name="Williams M."/>
            <person name="Hultmark D."/>
            <person name="Hetru C."/>
            <person name="Jiang H."/>
            <person name="Grimmelikhuijzen C.J."/>
            <person name="Hauser F."/>
            <person name="Cazzamali G."/>
            <person name="Williamson M."/>
            <person name="Park Y."/>
            <person name="Li B."/>
            <person name="Tanaka Y."/>
            <person name="Predel R."/>
            <person name="Neupert S."/>
            <person name="Schachtner J."/>
            <person name="Verleyen P."/>
            <person name="Raible F."/>
            <person name="Bork P."/>
            <person name="Friedrich M."/>
            <person name="Walden K.K."/>
            <person name="Robertson H.M."/>
            <person name="Angeli S."/>
            <person name="Foret S."/>
            <person name="Bucher G."/>
            <person name="Schuetz S."/>
            <person name="Maleszka R."/>
            <person name="Wimmer E.A."/>
            <person name="Beeman R.W."/>
            <person name="Lorenzen M."/>
            <person name="Tomoyasu Y."/>
            <person name="Miller S.C."/>
            <person name="Grossmann D."/>
            <person name="Bucher G."/>
        </authorList>
    </citation>
    <scope>NUCLEOTIDE SEQUENCE [LARGE SCALE GENOMIC DNA]</scope>
    <source>
        <strain evidence="2 3">Georgia GA2</strain>
    </source>
</reference>
<dbReference type="Proteomes" id="UP000007266">
    <property type="component" value="Linkage group 5"/>
</dbReference>
<dbReference type="AlphaFoldDB" id="D6WK94"/>
<dbReference type="Gene3D" id="3.30.9.10">
    <property type="entry name" value="D-Amino Acid Oxidase, subunit A, domain 2"/>
    <property type="match status" value="1"/>
</dbReference>
<dbReference type="InParanoid" id="D6WK94"/>
<dbReference type="HOGENOM" id="CLU_007884_4_4_1"/>
<evidence type="ECO:0000313" key="3">
    <source>
        <dbReference type="Proteomes" id="UP000007266"/>
    </source>
</evidence>
<sequence>MFTRRVSKFLINVNRCFHTSKNYSKDSEHPLLRTLRILKEDFYRIEGPSKNELEKQRALMGLFPRHADVLIIGGGAIGSSIAYWLKEKTSREGIRVIVIEKDMTYSKCTTVLSPGALHQHFALPENIQMSLFGAEFLRTIKKRFGNGVQVNFNPQGHLVLADEAGAQHLVDNSVIEREFGVINELLSKEQLKNKFPWMNVEDVELGCLGLEKQGWFDPWALLSVMRYGATDLGAQYVEGEVVDFLFKDKQEYIGEGMEDASYEAVQEAVIKLPDGQHKTMEFAFCIIAAGTETLELSQLARIGTGSGMLSIPLPIEKRKRFVYKFDCPESPPGINTPMTVDPSGLYFRRHGLGGSFLCGVSLPEKCDDSPEGFFNHQISPVLQNRVPKFSDIKLRNSWCGIYENNYFDDSGIIGPHPYYHNLYIATGFSAYGIQQAPAIGRAVAELILDGDFKTIDLTRFGFDRLIVDKPMYEYRQIQ</sequence>
<dbReference type="OMA" id="IMDGQFR"/>
<feature type="domain" description="FAD dependent oxidoreductase" evidence="1">
    <location>
        <begin position="68"/>
        <end position="446"/>
    </location>
</feature>
<dbReference type="GO" id="GO:0032981">
    <property type="term" value="P:mitochondrial respiratory chain complex I assembly"/>
    <property type="evidence" value="ECO:0000318"/>
    <property type="project" value="GO_Central"/>
</dbReference>
<proteinExistence type="predicted"/>
<dbReference type="Gene3D" id="3.50.50.60">
    <property type="entry name" value="FAD/NAD(P)-binding domain"/>
    <property type="match status" value="1"/>
</dbReference>
<accession>D6WK94</accession>
<dbReference type="InterPro" id="IPR036188">
    <property type="entry name" value="FAD/NAD-bd_sf"/>
</dbReference>
<name>D6WK94_TRICA</name>
<protein>
    <submittedName>
        <fullName evidence="2">FAD-dependent oxidoreductase domain-containing protein 1-like Protein</fullName>
    </submittedName>
</protein>
<dbReference type="OrthoDB" id="424974at2759"/>
<dbReference type="EMBL" id="KQ971342">
    <property type="protein sequence ID" value="EFA03961.2"/>
    <property type="molecule type" value="Genomic_DNA"/>
</dbReference>
<organism evidence="2 3">
    <name type="scientific">Tribolium castaneum</name>
    <name type="common">Red flour beetle</name>
    <dbReference type="NCBI Taxonomy" id="7070"/>
    <lineage>
        <taxon>Eukaryota</taxon>
        <taxon>Metazoa</taxon>
        <taxon>Ecdysozoa</taxon>
        <taxon>Arthropoda</taxon>
        <taxon>Hexapoda</taxon>
        <taxon>Insecta</taxon>
        <taxon>Pterygota</taxon>
        <taxon>Neoptera</taxon>
        <taxon>Endopterygota</taxon>
        <taxon>Coleoptera</taxon>
        <taxon>Polyphaga</taxon>
        <taxon>Cucujiformia</taxon>
        <taxon>Tenebrionidae</taxon>
        <taxon>Tenebrionidae incertae sedis</taxon>
        <taxon>Tribolium</taxon>
    </lineage>
</organism>
<dbReference type="GO" id="GO:0005737">
    <property type="term" value="C:cytoplasm"/>
    <property type="evidence" value="ECO:0000318"/>
    <property type="project" value="GO_Central"/>
</dbReference>
<evidence type="ECO:0000313" key="2">
    <source>
        <dbReference type="EMBL" id="EFA03961.2"/>
    </source>
</evidence>
<reference evidence="2 3" key="2">
    <citation type="journal article" date="2010" name="Nucleic Acids Res.">
        <title>BeetleBase in 2010: revisions to provide comprehensive genomic information for Tribolium castaneum.</title>
        <authorList>
            <person name="Kim H.S."/>
            <person name="Murphy T."/>
            <person name="Xia J."/>
            <person name="Caragea D."/>
            <person name="Park Y."/>
            <person name="Beeman R.W."/>
            <person name="Lorenzen M.D."/>
            <person name="Butcher S."/>
            <person name="Manak J.R."/>
            <person name="Brown S.J."/>
        </authorList>
    </citation>
    <scope>GENOME REANNOTATION</scope>
    <source>
        <strain evidence="2 3">Georgia GA2</strain>
    </source>
</reference>
<dbReference type="PANTHER" id="PTHR13847:SF282">
    <property type="entry name" value="LETHAL (2) 37BB"/>
    <property type="match status" value="1"/>
</dbReference>
<dbReference type="Pfam" id="PF01266">
    <property type="entry name" value="DAO"/>
    <property type="match status" value="1"/>
</dbReference>
<dbReference type="KEGG" id="tca:658425"/>
<dbReference type="FunCoup" id="D6WK94">
    <property type="interactions" value="471"/>
</dbReference>
<dbReference type="PANTHER" id="PTHR13847">
    <property type="entry name" value="SARCOSINE DEHYDROGENASE-RELATED"/>
    <property type="match status" value="1"/>
</dbReference>
<dbReference type="SUPFAM" id="SSF51905">
    <property type="entry name" value="FAD/NAD(P)-binding domain"/>
    <property type="match status" value="1"/>
</dbReference>
<dbReference type="GO" id="GO:0005739">
    <property type="term" value="C:mitochondrion"/>
    <property type="evidence" value="ECO:0007669"/>
    <property type="project" value="GOC"/>
</dbReference>
<gene>
    <name evidence="2" type="primary">AUGUSTUS-3.0.2_14106</name>
    <name evidence="2" type="ORF">TcasGA2_TC014106</name>
</gene>